<accession>A0A220MH41</accession>
<gene>
    <name evidence="2" type="ORF">BP422_13065</name>
</gene>
<dbReference type="EMBL" id="CP018145">
    <property type="protein sequence ID" value="ASJ54404.1"/>
    <property type="molecule type" value="Genomic_DNA"/>
</dbReference>
<protein>
    <recommendedName>
        <fullName evidence="1">YqbQ/XkdQ domain-containing protein</fullName>
    </recommendedName>
</protein>
<evidence type="ECO:0000313" key="2">
    <source>
        <dbReference type="EMBL" id="ASJ54404.1"/>
    </source>
</evidence>
<evidence type="ECO:0000313" key="3">
    <source>
        <dbReference type="Proteomes" id="UP000197781"/>
    </source>
</evidence>
<name>A0A220MH41_9BACL</name>
<organism evidence="2 3">
    <name type="scientific">Brevibacillus formosus</name>
    <dbReference type="NCBI Taxonomy" id="54913"/>
    <lineage>
        <taxon>Bacteria</taxon>
        <taxon>Bacillati</taxon>
        <taxon>Bacillota</taxon>
        <taxon>Bacilli</taxon>
        <taxon>Bacillales</taxon>
        <taxon>Paenibacillaceae</taxon>
        <taxon>Brevibacillus</taxon>
    </lineage>
</organism>
<reference evidence="2 3" key="1">
    <citation type="submission" date="2016-11" db="EMBL/GenBank/DDBJ databases">
        <authorList>
            <person name="Jaros S."/>
            <person name="Januszkiewicz K."/>
            <person name="Wedrychowicz H."/>
        </authorList>
    </citation>
    <scope>NUCLEOTIDE SEQUENCE [LARGE SCALE GENOMIC DNA]</scope>
    <source>
        <strain evidence="2 3">NF2</strain>
    </source>
</reference>
<sequence length="326" mass="36743">MYELYLVKKDRQLVITEIVGNISWKSSIDALAVQLDFEVAFNDARFFPANPIELGDMVVLVNNGKVVFQGFVVDENRNGRGGRDYTCFDAAFYLNESKTTVQFVKTPAAAAIERIVKEFEIPIGGIDVKGVPVTKIYNNRTPADIIRDIISHALLLTGQTYRMEVREGRFYVLNQQDLIIYPTFKLADNVRSYPIGESISNPKRKRSIQGMRNSVQVTSEDKIVYTIKESATVKKYGLLQESINVDKQDVESGRHKQIANVLLGKLNRIDDMLSFEVLGSDELRSGRLLYVEEETTGTNDLYLITAASHTIKSGIHKTKLDLEPKP</sequence>
<dbReference type="Proteomes" id="UP000197781">
    <property type="component" value="Chromosome"/>
</dbReference>
<dbReference type="RefSeq" id="WP_088908152.1">
    <property type="nucleotide sequence ID" value="NZ_CP018145.1"/>
</dbReference>
<dbReference type="AlphaFoldDB" id="A0A220MH41"/>
<evidence type="ECO:0000259" key="1">
    <source>
        <dbReference type="Pfam" id="PF24032"/>
    </source>
</evidence>
<dbReference type="SUPFAM" id="SSF69279">
    <property type="entry name" value="Phage tail proteins"/>
    <property type="match status" value="1"/>
</dbReference>
<dbReference type="InterPro" id="IPR056937">
    <property type="entry name" value="YqbQ/XkdQ"/>
</dbReference>
<dbReference type="Pfam" id="PF24032">
    <property type="entry name" value="YQBQ"/>
    <property type="match status" value="1"/>
</dbReference>
<feature type="domain" description="YqbQ/XkdQ" evidence="1">
    <location>
        <begin position="22"/>
        <end position="323"/>
    </location>
</feature>
<dbReference type="KEGG" id="bfm:BP422_13065"/>
<proteinExistence type="predicted"/>